<evidence type="ECO:0000313" key="4">
    <source>
        <dbReference type="Proteomes" id="UP000013827"/>
    </source>
</evidence>
<dbReference type="SUPFAM" id="SSF46565">
    <property type="entry name" value="Chaperone J-domain"/>
    <property type="match status" value="1"/>
</dbReference>
<dbReference type="InterPro" id="IPR036869">
    <property type="entry name" value="J_dom_sf"/>
</dbReference>
<dbReference type="HOGENOM" id="CLU_629194_0_0_1"/>
<dbReference type="KEGG" id="ehx:EMIHUDRAFT_213056"/>
<feature type="domain" description="J" evidence="2">
    <location>
        <begin position="135"/>
        <end position="194"/>
    </location>
</feature>
<dbReference type="RefSeq" id="XP_005765277.1">
    <property type="nucleotide sequence ID" value="XM_005765220.1"/>
</dbReference>
<dbReference type="eggNOG" id="ENOG502RZRB">
    <property type="taxonomic scope" value="Eukaryota"/>
</dbReference>
<reference evidence="3" key="2">
    <citation type="submission" date="2024-10" db="UniProtKB">
        <authorList>
            <consortium name="EnsemblProtists"/>
        </authorList>
    </citation>
    <scope>IDENTIFICATION</scope>
</reference>
<dbReference type="EnsemblProtists" id="EOD12848">
    <property type="protein sequence ID" value="EOD12848"/>
    <property type="gene ID" value="EMIHUDRAFT_213056"/>
</dbReference>
<feature type="region of interest" description="Disordered" evidence="1">
    <location>
        <begin position="92"/>
        <end position="113"/>
    </location>
</feature>
<dbReference type="GeneID" id="17259119"/>
<dbReference type="AlphaFoldDB" id="A0A0D3IZA9"/>
<dbReference type="Gene3D" id="1.10.287.110">
    <property type="entry name" value="DnaJ domain"/>
    <property type="match status" value="1"/>
</dbReference>
<dbReference type="RefSeq" id="XP_005769023.1">
    <property type="nucleotide sequence ID" value="XM_005768966.1"/>
</dbReference>
<feature type="region of interest" description="Disordered" evidence="1">
    <location>
        <begin position="399"/>
        <end position="436"/>
    </location>
</feature>
<dbReference type="Proteomes" id="UP000013827">
    <property type="component" value="Unassembled WGS sequence"/>
</dbReference>
<dbReference type="Gene3D" id="1.10.720.30">
    <property type="entry name" value="SAP domain"/>
    <property type="match status" value="1"/>
</dbReference>
<evidence type="ECO:0000259" key="2">
    <source>
        <dbReference type="PROSITE" id="PS50076"/>
    </source>
</evidence>
<sequence length="436" mass="46551">MSDAYSKLKVAQLKAKLKERAQSGAGEKEDLVRRLQLCDAGDKHALPDGRNPTTLKAAEFRKALASHGLPCDLSINTRDELMQSLIDALKSEGGGTSAEAGSSAGGGGGGEDADELATRLALQVLELGEAGNPEGVLSLLGAAITRATPFAAQRKAYLSLARIIHPDKLPKLGQATKAFQHLVRAFEVLTAPEAPPQAAKAAARAHTAISRSNDGCFKTHLFCPRCKSQWGSADSGGLKVYCCALCLCDFGCMTAEHRCPLCRKPFEYHPRDYHRQVTCGNARCSGTFGFWLYHVPARPPPGVSREELAEHLGCCTDKKAHAAHAAAVAAAGERRAKKAEARDAQAEAQNLAVWQFLGGDDSQAWLLTDTQLRAVCAANGLTPRGDSTSDLIHQLEASAYAGEEASDGWQPEESSSRRKRAAAGKSYKEESDDDDE</sequence>
<dbReference type="SUPFAM" id="SSF68906">
    <property type="entry name" value="SAP domain"/>
    <property type="match status" value="1"/>
</dbReference>
<keyword evidence="4" id="KW-1185">Reference proteome</keyword>
<dbReference type="CDD" id="cd06257">
    <property type="entry name" value="DnaJ"/>
    <property type="match status" value="1"/>
</dbReference>
<dbReference type="Pfam" id="PF00226">
    <property type="entry name" value="DnaJ"/>
    <property type="match status" value="1"/>
</dbReference>
<dbReference type="GeneID" id="17262738"/>
<dbReference type="SMART" id="SM00513">
    <property type="entry name" value="SAP"/>
    <property type="match status" value="2"/>
</dbReference>
<dbReference type="InterPro" id="IPR036361">
    <property type="entry name" value="SAP_dom_sf"/>
</dbReference>
<evidence type="ECO:0000256" key="1">
    <source>
        <dbReference type="SAM" id="MobiDB-lite"/>
    </source>
</evidence>
<dbReference type="PaxDb" id="2903-EOD12848"/>
<dbReference type="PROSITE" id="PS50076">
    <property type="entry name" value="DNAJ_2"/>
    <property type="match status" value="1"/>
</dbReference>
<organism evidence="3 4">
    <name type="scientific">Emiliania huxleyi (strain CCMP1516)</name>
    <dbReference type="NCBI Taxonomy" id="280463"/>
    <lineage>
        <taxon>Eukaryota</taxon>
        <taxon>Haptista</taxon>
        <taxon>Haptophyta</taxon>
        <taxon>Prymnesiophyceae</taxon>
        <taxon>Isochrysidales</taxon>
        <taxon>Noelaerhabdaceae</taxon>
        <taxon>Emiliania</taxon>
    </lineage>
</organism>
<name>A0A0D3IZA9_EMIH1</name>
<dbReference type="Pfam" id="PF02037">
    <property type="entry name" value="SAP"/>
    <property type="match status" value="1"/>
</dbReference>
<proteinExistence type="predicted"/>
<dbReference type="InterPro" id="IPR003034">
    <property type="entry name" value="SAP_dom"/>
</dbReference>
<reference evidence="4" key="1">
    <citation type="journal article" date="2013" name="Nature">
        <title>Pan genome of the phytoplankton Emiliania underpins its global distribution.</title>
        <authorList>
            <person name="Read B.A."/>
            <person name="Kegel J."/>
            <person name="Klute M.J."/>
            <person name="Kuo A."/>
            <person name="Lefebvre S.C."/>
            <person name="Maumus F."/>
            <person name="Mayer C."/>
            <person name="Miller J."/>
            <person name="Monier A."/>
            <person name="Salamov A."/>
            <person name="Young J."/>
            <person name="Aguilar M."/>
            <person name="Claverie J.M."/>
            <person name="Frickenhaus S."/>
            <person name="Gonzalez K."/>
            <person name="Herman E.K."/>
            <person name="Lin Y.C."/>
            <person name="Napier J."/>
            <person name="Ogata H."/>
            <person name="Sarno A.F."/>
            <person name="Shmutz J."/>
            <person name="Schroeder D."/>
            <person name="de Vargas C."/>
            <person name="Verret F."/>
            <person name="von Dassow P."/>
            <person name="Valentin K."/>
            <person name="Van de Peer Y."/>
            <person name="Wheeler G."/>
            <person name="Dacks J.B."/>
            <person name="Delwiche C.F."/>
            <person name="Dyhrman S.T."/>
            <person name="Glockner G."/>
            <person name="John U."/>
            <person name="Richards T."/>
            <person name="Worden A.Z."/>
            <person name="Zhang X."/>
            <person name="Grigoriev I.V."/>
            <person name="Allen A.E."/>
            <person name="Bidle K."/>
            <person name="Borodovsky M."/>
            <person name="Bowler C."/>
            <person name="Brownlee C."/>
            <person name="Cock J.M."/>
            <person name="Elias M."/>
            <person name="Gladyshev V.N."/>
            <person name="Groth M."/>
            <person name="Guda C."/>
            <person name="Hadaegh A."/>
            <person name="Iglesias-Rodriguez M.D."/>
            <person name="Jenkins J."/>
            <person name="Jones B.M."/>
            <person name="Lawson T."/>
            <person name="Leese F."/>
            <person name="Lindquist E."/>
            <person name="Lobanov A."/>
            <person name="Lomsadze A."/>
            <person name="Malik S.B."/>
            <person name="Marsh M.E."/>
            <person name="Mackinder L."/>
            <person name="Mock T."/>
            <person name="Mueller-Roeber B."/>
            <person name="Pagarete A."/>
            <person name="Parker M."/>
            <person name="Probert I."/>
            <person name="Quesneville H."/>
            <person name="Raines C."/>
            <person name="Rensing S.A."/>
            <person name="Riano-Pachon D.M."/>
            <person name="Richier S."/>
            <person name="Rokitta S."/>
            <person name="Shiraiwa Y."/>
            <person name="Soanes D.M."/>
            <person name="van der Giezen M."/>
            <person name="Wahlund T.M."/>
            <person name="Williams B."/>
            <person name="Wilson W."/>
            <person name="Wolfe G."/>
            <person name="Wurch L.L."/>
        </authorList>
    </citation>
    <scope>NUCLEOTIDE SEQUENCE</scope>
</reference>
<accession>A0A0D3IZA9</accession>
<evidence type="ECO:0000313" key="3">
    <source>
        <dbReference type="EnsemblProtists" id="EOD16594"/>
    </source>
</evidence>
<dbReference type="InterPro" id="IPR001623">
    <property type="entry name" value="DnaJ_domain"/>
</dbReference>
<protein>
    <recommendedName>
        <fullName evidence="2">J domain-containing protein</fullName>
    </recommendedName>
</protein>
<dbReference type="KEGG" id="ehx:EMIHUDRAFT_244917"/>
<dbReference type="EnsemblProtists" id="EOD16594">
    <property type="protein sequence ID" value="EOD16594"/>
    <property type="gene ID" value="EMIHUDRAFT_244917"/>
</dbReference>